<gene>
    <name evidence="2" type="ORF">TSACC_22049</name>
</gene>
<feature type="transmembrane region" description="Helical" evidence="1">
    <location>
        <begin position="63"/>
        <end position="89"/>
    </location>
</feature>
<feature type="transmembrane region" description="Helical" evidence="1">
    <location>
        <begin position="37"/>
        <end position="57"/>
    </location>
</feature>
<dbReference type="GO" id="GO:0015385">
    <property type="term" value="F:sodium:proton antiporter activity"/>
    <property type="evidence" value="ECO:0007669"/>
    <property type="project" value="TreeGrafter"/>
</dbReference>
<comment type="caution">
    <text evidence="2">The sequence shown here is derived from an EMBL/GenBank/DDBJ whole genome shotgun (WGS) entry which is preliminary data.</text>
</comment>
<reference evidence="3" key="1">
    <citation type="journal article" date="2017" name="Genome Announc.">
        <title>Draft Genome Sequence of Terrimicrobium sacchariphilum NM-5T, a Facultative Anaerobic Soil Bacterium of the Class Spartobacteria.</title>
        <authorList>
            <person name="Qiu Y.L."/>
            <person name="Tourlousse D.M."/>
            <person name="Matsuura N."/>
            <person name="Ohashi A."/>
            <person name="Sekiguchi Y."/>
        </authorList>
    </citation>
    <scope>NUCLEOTIDE SEQUENCE [LARGE SCALE GENOMIC DNA]</scope>
    <source>
        <strain evidence="3">NM-5</strain>
    </source>
</reference>
<evidence type="ECO:0000256" key="1">
    <source>
        <dbReference type="SAM" id="Phobius"/>
    </source>
</evidence>
<dbReference type="STRING" id="690879.TSACC_22049"/>
<dbReference type="InParanoid" id="A0A146G8J8"/>
<sequence>MIREILISILLIVGALLIFLSGLGLMRFSDALCRSHALAKASTCGICLMLAALVFALNNEISGLKIFLVMTFTLLTIPLAGHLTAQLVYRHEQGSLKPSSRSKTGSSSGGS</sequence>
<keyword evidence="3" id="KW-1185">Reference proteome</keyword>
<dbReference type="Proteomes" id="UP000076023">
    <property type="component" value="Unassembled WGS sequence"/>
</dbReference>
<keyword evidence="1" id="KW-0812">Transmembrane</keyword>
<proteinExistence type="predicted"/>
<evidence type="ECO:0000313" key="2">
    <source>
        <dbReference type="EMBL" id="GAT33632.1"/>
    </source>
</evidence>
<keyword evidence="1" id="KW-1133">Transmembrane helix</keyword>
<dbReference type="Pfam" id="PF03334">
    <property type="entry name" value="PhaG_MnhG_YufB"/>
    <property type="match status" value="1"/>
</dbReference>
<dbReference type="OrthoDB" id="9806575at2"/>
<protein>
    <submittedName>
        <fullName evidence="2">Multicomponent Na+:H+ antiporter subunit G</fullName>
    </submittedName>
</protein>
<dbReference type="RefSeq" id="WP_075079344.1">
    <property type="nucleotide sequence ID" value="NZ_BDCO01000002.1"/>
</dbReference>
<dbReference type="PANTHER" id="PTHR34703">
    <property type="entry name" value="ANTIPORTER SUBUNIT MNHG2-RELATED"/>
    <property type="match status" value="1"/>
</dbReference>
<keyword evidence="1" id="KW-0472">Membrane</keyword>
<accession>A0A146G8J8</accession>
<feature type="transmembrane region" description="Helical" evidence="1">
    <location>
        <begin position="6"/>
        <end position="25"/>
    </location>
</feature>
<name>A0A146G8J8_TERSA</name>
<dbReference type="PANTHER" id="PTHR34703:SF1">
    <property type="entry name" value="ANTIPORTER SUBUNIT MNHG2-RELATED"/>
    <property type="match status" value="1"/>
</dbReference>
<organism evidence="2 3">
    <name type="scientific">Terrimicrobium sacchariphilum</name>
    <dbReference type="NCBI Taxonomy" id="690879"/>
    <lineage>
        <taxon>Bacteria</taxon>
        <taxon>Pseudomonadati</taxon>
        <taxon>Verrucomicrobiota</taxon>
        <taxon>Terrimicrobiia</taxon>
        <taxon>Terrimicrobiales</taxon>
        <taxon>Terrimicrobiaceae</taxon>
        <taxon>Terrimicrobium</taxon>
    </lineage>
</organism>
<dbReference type="AlphaFoldDB" id="A0A146G8J8"/>
<dbReference type="InterPro" id="IPR005133">
    <property type="entry name" value="PhaG_MnhG_YufB"/>
</dbReference>
<dbReference type="EMBL" id="BDCO01000002">
    <property type="protein sequence ID" value="GAT33632.1"/>
    <property type="molecule type" value="Genomic_DNA"/>
</dbReference>
<evidence type="ECO:0000313" key="3">
    <source>
        <dbReference type="Proteomes" id="UP000076023"/>
    </source>
</evidence>